<dbReference type="CDD" id="cd08545">
    <property type="entry name" value="YcnI_like"/>
    <property type="match status" value="1"/>
</dbReference>
<name>C7QET0_CATAD</name>
<feature type="compositionally biased region" description="Low complexity" evidence="1">
    <location>
        <begin position="253"/>
        <end position="270"/>
    </location>
</feature>
<feature type="region of interest" description="Disordered" evidence="1">
    <location>
        <begin position="245"/>
        <end position="270"/>
    </location>
</feature>
<evidence type="ECO:0000256" key="1">
    <source>
        <dbReference type="SAM" id="MobiDB-lite"/>
    </source>
</evidence>
<dbReference type="EMBL" id="CP001700">
    <property type="protein sequence ID" value="ACU72850.1"/>
    <property type="molecule type" value="Genomic_DNA"/>
</dbReference>
<feature type="domain" description="YncI copper-binding" evidence="4">
    <location>
        <begin position="38"/>
        <end position="184"/>
    </location>
</feature>
<accession>C7QET0</accession>
<keyword evidence="2" id="KW-0812">Transmembrane</keyword>
<keyword evidence="3" id="KW-0732">Signal</keyword>
<keyword evidence="2" id="KW-0472">Membrane</keyword>
<gene>
    <name evidence="5" type="ordered locus">Caci_3974</name>
</gene>
<evidence type="ECO:0000256" key="3">
    <source>
        <dbReference type="SAM" id="SignalP"/>
    </source>
</evidence>
<evidence type="ECO:0000313" key="6">
    <source>
        <dbReference type="Proteomes" id="UP000000851"/>
    </source>
</evidence>
<evidence type="ECO:0000313" key="5">
    <source>
        <dbReference type="EMBL" id="ACU72850.1"/>
    </source>
</evidence>
<feature type="transmembrane region" description="Helical" evidence="2">
    <location>
        <begin position="225"/>
        <end position="244"/>
    </location>
</feature>
<dbReference type="eggNOG" id="COG4549">
    <property type="taxonomic scope" value="Bacteria"/>
</dbReference>
<dbReference type="OrthoDB" id="9810871at2"/>
<dbReference type="HOGENOM" id="CLU_087540_0_0_11"/>
<sequence precursor="true">MSGHQRSSRAVRARKPLAAVLAGTALSILGSAGAASAHVTIGPDATAKGGRDVELTFRVPDEEATATTTKVEVVFPTDHPVTGVLPESTPGWTVAVTNSTLPKPVTADDGTVSQAVSKLTWTGGATAPGQYQGFRVMLGKLPDDTNQLVFKAVQTYSNGDVVRWIDLAQPSQPAPEHPAPVLVLTAPGSGSQTSDTADTAASTPSVTAAPVTPNSASSDTTARTLGTAGIVVGVAGLAVGAFGVSRARRKSSDSTSGATSTSAPTSTPPG</sequence>
<dbReference type="Pfam" id="PF07987">
    <property type="entry name" value="DUF1775"/>
    <property type="match status" value="1"/>
</dbReference>
<feature type="compositionally biased region" description="Low complexity" evidence="1">
    <location>
        <begin position="193"/>
        <end position="213"/>
    </location>
</feature>
<dbReference type="STRING" id="479433.Caci_3974"/>
<dbReference type="Gene3D" id="2.60.40.2230">
    <property type="entry name" value="Uncharacterised protein YcnI-like PF07987, DUF1775"/>
    <property type="match status" value="1"/>
</dbReference>
<feature type="signal peptide" evidence="3">
    <location>
        <begin position="1"/>
        <end position="34"/>
    </location>
</feature>
<keyword evidence="2" id="KW-1133">Transmembrane helix</keyword>
<dbReference type="InterPro" id="IPR012533">
    <property type="entry name" value="YcnI-copper_dom"/>
</dbReference>
<organism evidence="5 6">
    <name type="scientific">Catenulispora acidiphila (strain DSM 44928 / JCM 14897 / NBRC 102108 / NRRL B-24433 / ID139908)</name>
    <dbReference type="NCBI Taxonomy" id="479433"/>
    <lineage>
        <taxon>Bacteria</taxon>
        <taxon>Bacillati</taxon>
        <taxon>Actinomycetota</taxon>
        <taxon>Actinomycetes</taxon>
        <taxon>Catenulisporales</taxon>
        <taxon>Catenulisporaceae</taxon>
        <taxon>Catenulispora</taxon>
    </lineage>
</organism>
<dbReference type="AlphaFoldDB" id="C7QET0"/>
<evidence type="ECO:0000259" key="4">
    <source>
        <dbReference type="Pfam" id="PF07987"/>
    </source>
</evidence>
<feature type="region of interest" description="Disordered" evidence="1">
    <location>
        <begin position="172"/>
        <end position="220"/>
    </location>
</feature>
<feature type="chain" id="PRO_5002982795" description="YncI copper-binding domain-containing protein" evidence="3">
    <location>
        <begin position="35"/>
        <end position="270"/>
    </location>
</feature>
<proteinExistence type="predicted"/>
<dbReference type="InterPro" id="IPR038507">
    <property type="entry name" value="YcnI-like_sf"/>
</dbReference>
<keyword evidence="6" id="KW-1185">Reference proteome</keyword>
<dbReference type="Proteomes" id="UP000000851">
    <property type="component" value="Chromosome"/>
</dbReference>
<protein>
    <recommendedName>
        <fullName evidence="4">YncI copper-binding domain-containing protein</fullName>
    </recommendedName>
</protein>
<reference evidence="5 6" key="1">
    <citation type="journal article" date="2009" name="Stand. Genomic Sci.">
        <title>Complete genome sequence of Catenulispora acidiphila type strain (ID 139908).</title>
        <authorList>
            <person name="Copeland A."/>
            <person name="Lapidus A."/>
            <person name="Glavina Del Rio T."/>
            <person name="Nolan M."/>
            <person name="Lucas S."/>
            <person name="Chen F."/>
            <person name="Tice H."/>
            <person name="Cheng J.F."/>
            <person name="Bruce D."/>
            <person name="Goodwin L."/>
            <person name="Pitluck S."/>
            <person name="Mikhailova N."/>
            <person name="Pati A."/>
            <person name="Ivanova N."/>
            <person name="Mavromatis K."/>
            <person name="Chen A."/>
            <person name="Palaniappan K."/>
            <person name="Chain P."/>
            <person name="Land M."/>
            <person name="Hauser L."/>
            <person name="Chang Y.J."/>
            <person name="Jeffries C.D."/>
            <person name="Chertkov O."/>
            <person name="Brettin T."/>
            <person name="Detter J.C."/>
            <person name="Han C."/>
            <person name="Ali Z."/>
            <person name="Tindall B.J."/>
            <person name="Goker M."/>
            <person name="Bristow J."/>
            <person name="Eisen J.A."/>
            <person name="Markowitz V."/>
            <person name="Hugenholtz P."/>
            <person name="Kyrpides N.C."/>
            <person name="Klenk H.P."/>
        </authorList>
    </citation>
    <scope>NUCLEOTIDE SEQUENCE [LARGE SCALE GENOMIC DNA]</scope>
    <source>
        <strain evidence="6">DSM 44928 / JCM 14897 / NBRC 102108 / NRRL B-24433 / ID139908</strain>
    </source>
</reference>
<dbReference type="InParanoid" id="C7QET0"/>
<dbReference type="KEGG" id="cai:Caci_3974"/>
<evidence type="ECO:0000256" key="2">
    <source>
        <dbReference type="SAM" id="Phobius"/>
    </source>
</evidence>